<keyword evidence="1" id="KW-0812">Transmembrane</keyword>
<evidence type="ECO:0008006" key="4">
    <source>
        <dbReference type="Google" id="ProtNLM"/>
    </source>
</evidence>
<gene>
    <name evidence="2" type="ORF">DU428_13060</name>
</gene>
<keyword evidence="1" id="KW-1133">Transmembrane helix</keyword>
<organism evidence="2 3">
    <name type="scientific">Oceanihabitans sediminis</name>
    <dbReference type="NCBI Taxonomy" id="1812012"/>
    <lineage>
        <taxon>Bacteria</taxon>
        <taxon>Pseudomonadati</taxon>
        <taxon>Bacteroidota</taxon>
        <taxon>Flavobacteriia</taxon>
        <taxon>Flavobacteriales</taxon>
        <taxon>Flavobacteriaceae</taxon>
        <taxon>Oceanihabitans</taxon>
    </lineage>
</organism>
<keyword evidence="3" id="KW-1185">Reference proteome</keyword>
<evidence type="ECO:0000313" key="2">
    <source>
        <dbReference type="EMBL" id="RCU56385.1"/>
    </source>
</evidence>
<accession>A0A368P396</accession>
<dbReference type="EMBL" id="QPIG01000007">
    <property type="protein sequence ID" value="RCU56385.1"/>
    <property type="molecule type" value="Genomic_DNA"/>
</dbReference>
<proteinExistence type="predicted"/>
<protein>
    <recommendedName>
        <fullName evidence="4">DUF304 domain-containing protein</fullName>
    </recommendedName>
</protein>
<dbReference type="RefSeq" id="WP_113966790.1">
    <property type="nucleotide sequence ID" value="NZ_QNRP01000012.1"/>
</dbReference>
<dbReference type="OrthoDB" id="1375131at2"/>
<feature type="transmembrane region" description="Helical" evidence="1">
    <location>
        <begin position="30"/>
        <end position="48"/>
    </location>
</feature>
<dbReference type="Proteomes" id="UP000252249">
    <property type="component" value="Unassembled WGS sequence"/>
</dbReference>
<sequence length="162" mass="18522">MNFKSILNIDENIELEVVPKKGIMLHANDLFKIIFGIFFLTIAFGIGFTKHFGFLILGIVGFVYMLNAIYIRYNNTNGIKYLISNKRVIFLKNGDIIKQKKIEDINEVTYENSGNDTGYIILGKIEPLIAGRGISFSEDKYVLDNLTNYKEVSELLKKLIDK</sequence>
<keyword evidence="1" id="KW-0472">Membrane</keyword>
<reference evidence="2 3" key="1">
    <citation type="submission" date="2018-07" db="EMBL/GenBank/DDBJ databases">
        <title>Oceanihabitans testaceum sp. nov., isolated from marine sediment.</title>
        <authorList>
            <person name="Li C.-M."/>
        </authorList>
    </citation>
    <scope>NUCLEOTIDE SEQUENCE [LARGE SCALE GENOMIC DNA]</scope>
    <source>
        <strain evidence="2 3">S9-10</strain>
    </source>
</reference>
<comment type="caution">
    <text evidence="2">The sequence shown here is derived from an EMBL/GenBank/DDBJ whole genome shotgun (WGS) entry which is preliminary data.</text>
</comment>
<dbReference type="AlphaFoldDB" id="A0A368P396"/>
<evidence type="ECO:0000313" key="3">
    <source>
        <dbReference type="Proteomes" id="UP000252249"/>
    </source>
</evidence>
<evidence type="ECO:0000256" key="1">
    <source>
        <dbReference type="SAM" id="Phobius"/>
    </source>
</evidence>
<name>A0A368P396_9FLAO</name>
<feature type="transmembrane region" description="Helical" evidence="1">
    <location>
        <begin position="54"/>
        <end position="73"/>
    </location>
</feature>